<organism evidence="3">
    <name type="scientific">Blastocystis hominis</name>
    <dbReference type="NCBI Taxonomy" id="12968"/>
    <lineage>
        <taxon>Eukaryota</taxon>
        <taxon>Sar</taxon>
        <taxon>Stramenopiles</taxon>
        <taxon>Bigyra</taxon>
        <taxon>Opalozoa</taxon>
        <taxon>Opalinata</taxon>
        <taxon>Blastocystidae</taxon>
        <taxon>Blastocystis</taxon>
    </lineage>
</organism>
<accession>D8LYN2</accession>
<dbReference type="Proteomes" id="UP000008312">
    <property type="component" value="Unassembled WGS sequence"/>
</dbReference>
<feature type="compositionally biased region" description="Basic and acidic residues" evidence="1">
    <location>
        <begin position="12"/>
        <end position="22"/>
    </location>
</feature>
<dbReference type="AlphaFoldDB" id="D8LYN2"/>
<feature type="compositionally biased region" description="Polar residues" evidence="1">
    <location>
        <begin position="36"/>
        <end position="45"/>
    </location>
</feature>
<evidence type="ECO:0000256" key="2">
    <source>
        <dbReference type="SAM" id="Phobius"/>
    </source>
</evidence>
<dbReference type="InParanoid" id="D8LYN2"/>
<dbReference type="EMBL" id="FN668639">
    <property type="protein sequence ID" value="CBK20687.2"/>
    <property type="molecule type" value="Genomic_DNA"/>
</dbReference>
<sequence>MDSKKRKSGKKHYNEELIERDTGNSSISGRDRDRQTYSVQSVPTGDSYTEGYIDETLEDSIVIGNKQSKCCCNCSGEVIRMYLITISTLIFAILSALIGIYLIFYRKGEQSRIQSGIIALAITVFLLAPATYGITRIVKLSRRTHRAKASKNKEPKRT</sequence>
<gene>
    <name evidence="3" type="ORF">GSBLH_T00000973001</name>
</gene>
<name>D8LYN2_BLAHO</name>
<dbReference type="GeneID" id="24918258"/>
<keyword evidence="4" id="KW-1185">Reference proteome</keyword>
<keyword evidence="2" id="KW-1133">Transmembrane helix</keyword>
<reference evidence="3" key="1">
    <citation type="submission" date="2010-02" db="EMBL/GenBank/DDBJ databases">
        <title>Sequencing and annotation of the Blastocystis hominis genome.</title>
        <authorList>
            <person name="Wincker P."/>
        </authorList>
    </citation>
    <scope>NUCLEOTIDE SEQUENCE</scope>
    <source>
        <strain evidence="3">Singapore isolate B</strain>
    </source>
</reference>
<feature type="transmembrane region" description="Helical" evidence="2">
    <location>
        <begin position="116"/>
        <end position="138"/>
    </location>
</feature>
<evidence type="ECO:0000313" key="4">
    <source>
        <dbReference type="Proteomes" id="UP000008312"/>
    </source>
</evidence>
<protein>
    <submittedName>
        <fullName evidence="3">Uncharacterized protein</fullName>
    </submittedName>
</protein>
<keyword evidence="2" id="KW-0812">Transmembrane</keyword>
<evidence type="ECO:0000313" key="3">
    <source>
        <dbReference type="EMBL" id="CBK20687.2"/>
    </source>
</evidence>
<dbReference type="RefSeq" id="XP_012894735.1">
    <property type="nucleotide sequence ID" value="XM_013039281.1"/>
</dbReference>
<keyword evidence="2" id="KW-0472">Membrane</keyword>
<evidence type="ECO:0000256" key="1">
    <source>
        <dbReference type="SAM" id="MobiDB-lite"/>
    </source>
</evidence>
<proteinExistence type="predicted"/>
<feature type="region of interest" description="Disordered" evidence="1">
    <location>
        <begin position="1"/>
        <end position="45"/>
    </location>
</feature>
<feature type="compositionally biased region" description="Basic residues" evidence="1">
    <location>
        <begin position="1"/>
        <end position="11"/>
    </location>
</feature>
<feature type="transmembrane region" description="Helical" evidence="2">
    <location>
        <begin position="82"/>
        <end position="104"/>
    </location>
</feature>